<keyword evidence="4 7" id="KW-0812">Transmembrane</keyword>
<evidence type="ECO:0000256" key="7">
    <source>
        <dbReference type="SAM" id="Phobius"/>
    </source>
</evidence>
<dbReference type="PANTHER" id="PTHR34856:SF2">
    <property type="entry name" value="PROTEIN NRFD"/>
    <property type="match status" value="1"/>
</dbReference>
<feature type="transmembrane region" description="Helical" evidence="7">
    <location>
        <begin position="144"/>
        <end position="168"/>
    </location>
</feature>
<protein>
    <submittedName>
        <fullName evidence="8">Polysulfide reductase NrfD</fullName>
    </submittedName>
</protein>
<evidence type="ECO:0000256" key="5">
    <source>
        <dbReference type="ARBA" id="ARBA00022989"/>
    </source>
</evidence>
<evidence type="ECO:0000256" key="3">
    <source>
        <dbReference type="ARBA" id="ARBA00022475"/>
    </source>
</evidence>
<comment type="subcellular location">
    <subcellularLocation>
        <location evidence="1">Cell membrane</location>
        <topology evidence="1">Multi-pass membrane protein</topology>
    </subcellularLocation>
</comment>
<reference evidence="8" key="1">
    <citation type="submission" date="2021-11" db="EMBL/GenBank/DDBJ databases">
        <title>A Novel Adlercreutzia Species, isolated from a Allomyrina dichotoma larva feces.</title>
        <authorList>
            <person name="Suh M.K."/>
        </authorList>
    </citation>
    <scope>NUCLEOTIDE SEQUENCE</scope>
    <source>
        <strain evidence="8">JBNU-10</strain>
    </source>
</reference>
<comment type="similarity">
    <text evidence="2">Belongs to the NrfD family.</text>
</comment>
<evidence type="ECO:0000313" key="8">
    <source>
        <dbReference type="EMBL" id="MCI2241202.1"/>
    </source>
</evidence>
<gene>
    <name evidence="8" type="primary">nrfD</name>
    <name evidence="8" type="ORF">LPT13_02395</name>
</gene>
<comment type="caution">
    <text evidence="8">The sequence shown here is derived from an EMBL/GenBank/DDBJ whole genome shotgun (WGS) entry which is preliminary data.</text>
</comment>
<dbReference type="RefSeq" id="WP_242163121.1">
    <property type="nucleotide sequence ID" value="NZ_JAJMLW010000001.1"/>
</dbReference>
<feature type="transmembrane region" description="Helical" evidence="7">
    <location>
        <begin position="180"/>
        <end position="204"/>
    </location>
</feature>
<feature type="transmembrane region" description="Helical" evidence="7">
    <location>
        <begin position="224"/>
        <end position="247"/>
    </location>
</feature>
<sequence length="286" mass="29272">MVWDAIIAAYLFLAGVGAGSFAFAALAGWRAPEARKVKMAGMVIGLVAVALGTVMLIFDAKAGFQDPLKFLLLLSNFGSVMTWGVVILSVFLVVAFVEILLYWRTGKTPRALDWVGIVLALCVATYTGVLLGVCPSYPLWNLPLLPILFVVSATATGFAAAELAGYALDRAGLEKAELPAVVGIALPVVEMAVAAVLLLVTANAGGVSAAAGAATVAGLVGGAWAPAFWGLFIVVGLAAPLAIALAARARKQGASALSALGWACVLIGGFTLRYLVVLAAVPIVAY</sequence>
<dbReference type="InterPro" id="IPR005614">
    <property type="entry name" value="NrfD-like"/>
</dbReference>
<dbReference type="Proteomes" id="UP001430755">
    <property type="component" value="Unassembled WGS sequence"/>
</dbReference>
<dbReference type="PANTHER" id="PTHR34856">
    <property type="entry name" value="PROTEIN NRFD"/>
    <property type="match status" value="1"/>
</dbReference>
<dbReference type="EMBL" id="JAJMLW010000001">
    <property type="protein sequence ID" value="MCI2241202.1"/>
    <property type="molecule type" value="Genomic_DNA"/>
</dbReference>
<keyword evidence="9" id="KW-1185">Reference proteome</keyword>
<evidence type="ECO:0000256" key="4">
    <source>
        <dbReference type="ARBA" id="ARBA00022692"/>
    </source>
</evidence>
<keyword evidence="3" id="KW-1003">Cell membrane</keyword>
<dbReference type="Pfam" id="PF03916">
    <property type="entry name" value="NrfD"/>
    <property type="match status" value="1"/>
</dbReference>
<accession>A0ABS9WFE5</accession>
<feature type="transmembrane region" description="Helical" evidence="7">
    <location>
        <begin position="39"/>
        <end position="60"/>
    </location>
</feature>
<evidence type="ECO:0000256" key="2">
    <source>
        <dbReference type="ARBA" id="ARBA00008929"/>
    </source>
</evidence>
<dbReference type="InterPro" id="IPR052049">
    <property type="entry name" value="Electron_transfer_protein"/>
</dbReference>
<evidence type="ECO:0000313" key="9">
    <source>
        <dbReference type="Proteomes" id="UP001430755"/>
    </source>
</evidence>
<name>A0ABS9WFE5_9ACTN</name>
<keyword evidence="6 7" id="KW-0472">Membrane</keyword>
<feature type="transmembrane region" description="Helical" evidence="7">
    <location>
        <begin position="6"/>
        <end position="27"/>
    </location>
</feature>
<proteinExistence type="inferred from homology"/>
<keyword evidence="5 7" id="KW-1133">Transmembrane helix</keyword>
<evidence type="ECO:0000256" key="1">
    <source>
        <dbReference type="ARBA" id="ARBA00004651"/>
    </source>
</evidence>
<feature type="transmembrane region" description="Helical" evidence="7">
    <location>
        <begin position="80"/>
        <end position="103"/>
    </location>
</feature>
<feature type="transmembrane region" description="Helical" evidence="7">
    <location>
        <begin position="115"/>
        <end position="138"/>
    </location>
</feature>
<feature type="transmembrane region" description="Helical" evidence="7">
    <location>
        <begin position="259"/>
        <end position="285"/>
    </location>
</feature>
<dbReference type="Gene3D" id="1.20.1630.10">
    <property type="entry name" value="Formate dehydrogenase/DMSO reductase domain"/>
    <property type="match status" value="1"/>
</dbReference>
<evidence type="ECO:0000256" key="6">
    <source>
        <dbReference type="ARBA" id="ARBA00023136"/>
    </source>
</evidence>
<organism evidence="8 9">
    <name type="scientific">Adlercreutzia faecimuris</name>
    <dbReference type="NCBI Taxonomy" id="2897341"/>
    <lineage>
        <taxon>Bacteria</taxon>
        <taxon>Bacillati</taxon>
        <taxon>Actinomycetota</taxon>
        <taxon>Coriobacteriia</taxon>
        <taxon>Eggerthellales</taxon>
        <taxon>Eggerthellaceae</taxon>
        <taxon>Adlercreutzia</taxon>
    </lineage>
</organism>